<evidence type="ECO:0000313" key="3">
    <source>
        <dbReference type="Proteomes" id="UP000264310"/>
    </source>
</evidence>
<sequence length="297" mass="31764">MKRFPTSLKEALAGPVTTLCECWRVSRADGMVLGFTDHDEDLVFAGTRFEARSGFGASEAESALGLSAGTREVTGALASDRIEEADIAAGRYDGARVESFLVDWTRPESAHALTDVQTVGEIRRGDLAFTVELRSRMADLDRVRGRLYRRTCDAVFGDRRCGVDLDGRGLRREAMVRAVRGRIVVLDPGDAPAAHDYAHGRVEFLTGPAAGLAFEIASAGIDPGTGLEIVPTCALPVLPEEGDRVRITKGCDKRAATCAGRFANLANFRGFPHVPGSDAVLGVAKSGDRHDGRPLAP</sequence>
<dbReference type="InterPro" id="IPR011928">
    <property type="entry name" value="Phage_phiJL001_Gp84"/>
</dbReference>
<dbReference type="RefSeq" id="WP_116682645.1">
    <property type="nucleotide sequence ID" value="NZ_QURL01000003.1"/>
</dbReference>
<feature type="domain" description="Bacteriophage phiJL001 Gp84 C-terminal" evidence="1">
    <location>
        <begin position="197"/>
        <end position="278"/>
    </location>
</feature>
<dbReference type="OrthoDB" id="1633386at2"/>
<accession>A0A371X4V0</accession>
<evidence type="ECO:0000259" key="1">
    <source>
        <dbReference type="Pfam" id="PF09356"/>
    </source>
</evidence>
<comment type="caution">
    <text evidence="2">The sequence shown here is derived from an EMBL/GenBank/DDBJ whole genome shotgun (WGS) entry which is preliminary data.</text>
</comment>
<dbReference type="Pfam" id="PF09931">
    <property type="entry name" value="Phage_phiJL001_Gp84_N"/>
    <property type="match status" value="1"/>
</dbReference>
<reference evidence="2 3" key="1">
    <citation type="submission" date="2018-08" db="EMBL/GenBank/DDBJ databases">
        <title>Fulvimarina sp. 85, whole genome shotgun sequence.</title>
        <authorList>
            <person name="Tuo L."/>
        </authorList>
    </citation>
    <scope>NUCLEOTIDE SEQUENCE [LARGE SCALE GENOMIC DNA]</scope>
    <source>
        <strain evidence="2 3">85</strain>
    </source>
</reference>
<dbReference type="AlphaFoldDB" id="A0A371X4V0"/>
<gene>
    <name evidence="2" type="ORF">DYI37_07765</name>
</gene>
<dbReference type="NCBIfam" id="TIGR02218">
    <property type="entry name" value="phg_TIGR02218"/>
    <property type="match status" value="1"/>
</dbReference>
<keyword evidence="3" id="KW-1185">Reference proteome</keyword>
<protein>
    <submittedName>
        <fullName evidence="2">DUF2163 domain-containing protein</fullName>
    </submittedName>
</protein>
<dbReference type="Pfam" id="PF09356">
    <property type="entry name" value="Phage_BR0599"/>
    <property type="match status" value="1"/>
</dbReference>
<dbReference type="Proteomes" id="UP000264310">
    <property type="component" value="Unassembled WGS sequence"/>
</dbReference>
<organism evidence="2 3">
    <name type="scientific">Fulvimarina endophytica</name>
    <dbReference type="NCBI Taxonomy" id="2293836"/>
    <lineage>
        <taxon>Bacteria</taxon>
        <taxon>Pseudomonadati</taxon>
        <taxon>Pseudomonadota</taxon>
        <taxon>Alphaproteobacteria</taxon>
        <taxon>Hyphomicrobiales</taxon>
        <taxon>Aurantimonadaceae</taxon>
        <taxon>Fulvimarina</taxon>
    </lineage>
</organism>
<evidence type="ECO:0000313" key="2">
    <source>
        <dbReference type="EMBL" id="RFC64229.1"/>
    </source>
</evidence>
<proteinExistence type="predicted"/>
<dbReference type="InterPro" id="IPR018964">
    <property type="entry name" value="Phage_phiJL001_Gp84_C"/>
</dbReference>
<dbReference type="EMBL" id="QURL01000003">
    <property type="protein sequence ID" value="RFC64229.1"/>
    <property type="molecule type" value="Genomic_DNA"/>
</dbReference>
<name>A0A371X4V0_9HYPH</name>